<dbReference type="PANTHER" id="PTHR30093:SF44">
    <property type="entry name" value="TYPE II SECRETION SYSTEM CORE PROTEIN G"/>
    <property type="match status" value="1"/>
</dbReference>
<dbReference type="GO" id="GO:0016020">
    <property type="term" value="C:membrane"/>
    <property type="evidence" value="ECO:0007669"/>
    <property type="project" value="UniProtKB-SubCell"/>
</dbReference>
<gene>
    <name evidence="7" type="ORF">A2482_01475</name>
</gene>
<keyword evidence="3 6" id="KW-0812">Transmembrane</keyword>
<evidence type="ECO:0000256" key="5">
    <source>
        <dbReference type="ARBA" id="ARBA00023136"/>
    </source>
</evidence>
<evidence type="ECO:0000256" key="6">
    <source>
        <dbReference type="SAM" id="Phobius"/>
    </source>
</evidence>
<dbReference type="EMBL" id="MFGM01000068">
    <property type="protein sequence ID" value="OGF34743.1"/>
    <property type="molecule type" value="Genomic_DNA"/>
</dbReference>
<keyword evidence="2" id="KW-0488">Methylation</keyword>
<evidence type="ECO:0000313" key="7">
    <source>
        <dbReference type="EMBL" id="OGF34743.1"/>
    </source>
</evidence>
<sequence>MKNKKGFTLIELLVVIAIIGILSSLAVVSLGNIREKARDTRRLSDIDAIRQAFEIGHSEYGSWEIDQNGCPGETVSISSCLGGYLEESLPGIANLHDPIGTVNCLANDCLGPCDYAFRSASDVDDRYYVYFYLENGAADFKQKGCYILTNKGITLTD</sequence>
<comment type="subcellular location">
    <subcellularLocation>
        <location evidence="1">Membrane</location>
        <topology evidence="1">Single-pass membrane protein</topology>
    </subcellularLocation>
</comment>
<dbReference type="Pfam" id="PF07963">
    <property type="entry name" value="N_methyl"/>
    <property type="match status" value="1"/>
</dbReference>
<dbReference type="PANTHER" id="PTHR30093">
    <property type="entry name" value="GENERAL SECRETION PATHWAY PROTEIN G"/>
    <property type="match status" value="1"/>
</dbReference>
<evidence type="ECO:0000256" key="4">
    <source>
        <dbReference type="ARBA" id="ARBA00022989"/>
    </source>
</evidence>
<dbReference type="AlphaFoldDB" id="A0A1F5T7M0"/>
<accession>A0A1F5T7M0</accession>
<dbReference type="Proteomes" id="UP000178656">
    <property type="component" value="Unassembled WGS sequence"/>
</dbReference>
<feature type="transmembrane region" description="Helical" evidence="6">
    <location>
        <begin position="12"/>
        <end position="33"/>
    </location>
</feature>
<proteinExistence type="predicted"/>
<dbReference type="NCBIfam" id="TIGR02532">
    <property type="entry name" value="IV_pilin_GFxxxE"/>
    <property type="match status" value="1"/>
</dbReference>
<evidence type="ECO:0000256" key="2">
    <source>
        <dbReference type="ARBA" id="ARBA00022481"/>
    </source>
</evidence>
<dbReference type="PROSITE" id="PS00409">
    <property type="entry name" value="PROKAR_NTER_METHYL"/>
    <property type="match status" value="1"/>
</dbReference>
<evidence type="ECO:0000313" key="8">
    <source>
        <dbReference type="Proteomes" id="UP000178656"/>
    </source>
</evidence>
<organism evidence="7 8">
    <name type="scientific">Candidatus Falkowbacteria bacterium RIFOXYC2_FULL_48_21</name>
    <dbReference type="NCBI Taxonomy" id="1798005"/>
    <lineage>
        <taxon>Bacteria</taxon>
        <taxon>Candidatus Falkowiibacteriota</taxon>
    </lineage>
</organism>
<keyword evidence="5 6" id="KW-0472">Membrane</keyword>
<evidence type="ECO:0000256" key="3">
    <source>
        <dbReference type="ARBA" id="ARBA00022692"/>
    </source>
</evidence>
<evidence type="ECO:0000256" key="1">
    <source>
        <dbReference type="ARBA" id="ARBA00004167"/>
    </source>
</evidence>
<reference evidence="7 8" key="1">
    <citation type="journal article" date="2016" name="Nat. Commun.">
        <title>Thousands of microbial genomes shed light on interconnected biogeochemical processes in an aquifer system.</title>
        <authorList>
            <person name="Anantharaman K."/>
            <person name="Brown C.T."/>
            <person name="Hug L.A."/>
            <person name="Sharon I."/>
            <person name="Castelle C.J."/>
            <person name="Probst A.J."/>
            <person name="Thomas B.C."/>
            <person name="Singh A."/>
            <person name="Wilkins M.J."/>
            <person name="Karaoz U."/>
            <person name="Brodie E.L."/>
            <person name="Williams K.H."/>
            <person name="Hubbard S.S."/>
            <person name="Banfield J.F."/>
        </authorList>
    </citation>
    <scope>NUCLEOTIDE SEQUENCE [LARGE SCALE GENOMIC DNA]</scope>
</reference>
<dbReference type="InterPro" id="IPR012902">
    <property type="entry name" value="N_methyl_site"/>
</dbReference>
<protein>
    <recommendedName>
        <fullName evidence="9">Type II secretion system protein GspG C-terminal domain-containing protein</fullName>
    </recommendedName>
</protein>
<dbReference type="InterPro" id="IPR045584">
    <property type="entry name" value="Pilin-like"/>
</dbReference>
<keyword evidence="4 6" id="KW-1133">Transmembrane helix</keyword>
<comment type="caution">
    <text evidence="7">The sequence shown here is derived from an EMBL/GenBank/DDBJ whole genome shotgun (WGS) entry which is preliminary data.</text>
</comment>
<dbReference type="Gene3D" id="3.30.700.10">
    <property type="entry name" value="Glycoprotein, Type 4 Pilin"/>
    <property type="match status" value="1"/>
</dbReference>
<name>A0A1F5T7M0_9BACT</name>
<evidence type="ECO:0008006" key="9">
    <source>
        <dbReference type="Google" id="ProtNLM"/>
    </source>
</evidence>
<dbReference type="SUPFAM" id="SSF54523">
    <property type="entry name" value="Pili subunits"/>
    <property type="match status" value="1"/>
</dbReference>